<accession>A0AC35UE68</accession>
<name>A0AC35UE68_9BILA</name>
<protein>
    <submittedName>
        <fullName evidence="2">Myristylated protein A16L</fullName>
    </submittedName>
</protein>
<evidence type="ECO:0000313" key="1">
    <source>
        <dbReference type="Proteomes" id="UP000095286"/>
    </source>
</evidence>
<organism evidence="1 2">
    <name type="scientific">Rhabditophanes sp. KR3021</name>
    <dbReference type="NCBI Taxonomy" id="114890"/>
    <lineage>
        <taxon>Eukaryota</taxon>
        <taxon>Metazoa</taxon>
        <taxon>Ecdysozoa</taxon>
        <taxon>Nematoda</taxon>
        <taxon>Chromadorea</taxon>
        <taxon>Rhabditida</taxon>
        <taxon>Tylenchina</taxon>
        <taxon>Panagrolaimomorpha</taxon>
        <taxon>Strongyloidoidea</taxon>
        <taxon>Alloionematidae</taxon>
        <taxon>Rhabditophanes</taxon>
    </lineage>
</organism>
<dbReference type="WBParaSite" id="RSKR_0001057184.1">
    <property type="protein sequence ID" value="RSKR_0001057184.1"/>
    <property type="gene ID" value="RSKR_0001057184"/>
</dbReference>
<dbReference type="Proteomes" id="UP000095286">
    <property type="component" value="Unplaced"/>
</dbReference>
<reference evidence="2" key="1">
    <citation type="submission" date="2016-11" db="UniProtKB">
        <authorList>
            <consortium name="WormBaseParasite"/>
        </authorList>
    </citation>
    <scope>IDENTIFICATION</scope>
    <source>
        <strain evidence="2">KR3021</strain>
    </source>
</reference>
<sequence>MNSINVDLVDQNSGLPYIMPSDTYNVCVNATIVKNGTVGYLSTNLDEYRKLMKDNYDIKEISNNTICPTRLNLNISSLNNDAYTEYCLCNGHVCNMGIESGSRHCLSEKKGLDFVNFRDSYGETAYSKVSYKGCLGNLETNLGKYMTKPITKNINTCQAQSVISKNKVASLTFCQCSDSLCNWNISQVRACSSMLIGFGFDTYRFGIGSDYCKINEECMKLIAYDRGQWSSIEGCTSLIDQVLAKRQAVSFPDNKCADINTEINYINKAYPSTTLCSCAGDNSQKCPLPAFPTDCYSNSNGLDTIGISDYYSELQFCLNKDPCYYIGPNDGPSQNFQFMGCAATFNKFVKPYINGDFAPKTVK</sequence>
<evidence type="ECO:0000313" key="2">
    <source>
        <dbReference type="WBParaSite" id="RSKR_0001057184.1"/>
    </source>
</evidence>
<proteinExistence type="predicted"/>